<name>A0A5A7RK71_STRAF</name>
<dbReference type="GO" id="GO:0008233">
    <property type="term" value="F:peptidase activity"/>
    <property type="evidence" value="ECO:0007669"/>
    <property type="project" value="UniProtKB-KW"/>
</dbReference>
<evidence type="ECO:0000256" key="1">
    <source>
        <dbReference type="SAM" id="MobiDB-lite"/>
    </source>
</evidence>
<keyword evidence="4" id="KW-1185">Reference proteome</keyword>
<comment type="caution">
    <text evidence="3">The sequence shown here is derived from an EMBL/GenBank/DDBJ whole genome shotgun (WGS) entry which is preliminary data.</text>
</comment>
<dbReference type="GO" id="GO:0006508">
    <property type="term" value="P:proteolysis"/>
    <property type="evidence" value="ECO:0007669"/>
    <property type="project" value="UniProtKB-KW"/>
</dbReference>
<feature type="transmembrane region" description="Helical" evidence="2">
    <location>
        <begin position="6"/>
        <end position="27"/>
    </location>
</feature>
<sequence>MNFYSLQSLSPSLIIGFLLAGVFVEAFKKWKISCFRHEDISSDNLIPESADDLLHEPEQVEIIKPIVGRSNWRTNLRMVSNALFRAIGKPWTVPWTAETILQQVIPHVQRPGSVQSSNRRDRRSRRNINPPPLPIPIPASASRLVQVQVQAERPVDILIGCFLFPFVNRLSQFNLGILPILPSTPVALSSVEQSIMARDPGFSFAFFDQVLAFVVLDLEDGAVDFSRGCDGCDLRAVEEPFTVYAAVQPVEWFRVLGFDEMKQKREMCNMRFIPWMLEHRGDKNQEKVYIGYEIHM</sequence>
<keyword evidence="2" id="KW-1133">Transmembrane helix</keyword>
<dbReference type="Proteomes" id="UP000325081">
    <property type="component" value="Unassembled WGS sequence"/>
</dbReference>
<keyword evidence="2" id="KW-0812">Transmembrane</keyword>
<evidence type="ECO:0000313" key="4">
    <source>
        <dbReference type="Proteomes" id="UP000325081"/>
    </source>
</evidence>
<dbReference type="OrthoDB" id="361580at2759"/>
<dbReference type="EMBL" id="BKCP01013403">
    <property type="protein sequence ID" value="GER57570.1"/>
    <property type="molecule type" value="Genomic_DNA"/>
</dbReference>
<keyword evidence="3" id="KW-0645">Protease</keyword>
<evidence type="ECO:0000313" key="3">
    <source>
        <dbReference type="EMBL" id="GER57570.1"/>
    </source>
</evidence>
<gene>
    <name evidence="3" type="ORF">STAS_35392</name>
</gene>
<reference evidence="4" key="1">
    <citation type="journal article" date="2019" name="Curr. Biol.">
        <title>Genome Sequence of Striga asiatica Provides Insight into the Evolution of Plant Parasitism.</title>
        <authorList>
            <person name="Yoshida S."/>
            <person name="Kim S."/>
            <person name="Wafula E.K."/>
            <person name="Tanskanen J."/>
            <person name="Kim Y.M."/>
            <person name="Honaas L."/>
            <person name="Yang Z."/>
            <person name="Spallek T."/>
            <person name="Conn C.E."/>
            <person name="Ichihashi Y."/>
            <person name="Cheong K."/>
            <person name="Cui S."/>
            <person name="Der J.P."/>
            <person name="Gundlach H."/>
            <person name="Jiao Y."/>
            <person name="Hori C."/>
            <person name="Ishida J.K."/>
            <person name="Kasahara H."/>
            <person name="Kiba T."/>
            <person name="Kim M.S."/>
            <person name="Koo N."/>
            <person name="Laohavisit A."/>
            <person name="Lee Y.H."/>
            <person name="Lumba S."/>
            <person name="McCourt P."/>
            <person name="Mortimer J.C."/>
            <person name="Mutuku J.M."/>
            <person name="Nomura T."/>
            <person name="Sasaki-Sekimoto Y."/>
            <person name="Seto Y."/>
            <person name="Wang Y."/>
            <person name="Wakatake T."/>
            <person name="Sakakibara H."/>
            <person name="Demura T."/>
            <person name="Yamaguchi S."/>
            <person name="Yoneyama K."/>
            <person name="Manabe R.I."/>
            <person name="Nelson D.C."/>
            <person name="Schulman A.H."/>
            <person name="Timko M.P."/>
            <person name="dePamphilis C.W."/>
            <person name="Choi D."/>
            <person name="Shirasu K."/>
        </authorList>
    </citation>
    <scope>NUCLEOTIDE SEQUENCE [LARGE SCALE GENOMIC DNA]</scope>
    <source>
        <strain evidence="4">cv. UVA1</strain>
    </source>
</reference>
<protein>
    <submittedName>
        <fullName evidence="3">CAAX amino terminal protease family protein</fullName>
    </submittedName>
</protein>
<accession>A0A5A7RK71</accession>
<organism evidence="3 4">
    <name type="scientific">Striga asiatica</name>
    <name type="common">Asiatic witchweed</name>
    <name type="synonym">Buchnera asiatica</name>
    <dbReference type="NCBI Taxonomy" id="4170"/>
    <lineage>
        <taxon>Eukaryota</taxon>
        <taxon>Viridiplantae</taxon>
        <taxon>Streptophyta</taxon>
        <taxon>Embryophyta</taxon>
        <taxon>Tracheophyta</taxon>
        <taxon>Spermatophyta</taxon>
        <taxon>Magnoliopsida</taxon>
        <taxon>eudicotyledons</taxon>
        <taxon>Gunneridae</taxon>
        <taxon>Pentapetalae</taxon>
        <taxon>asterids</taxon>
        <taxon>lamiids</taxon>
        <taxon>Lamiales</taxon>
        <taxon>Orobanchaceae</taxon>
        <taxon>Buchnereae</taxon>
        <taxon>Striga</taxon>
    </lineage>
</organism>
<evidence type="ECO:0000256" key="2">
    <source>
        <dbReference type="SAM" id="Phobius"/>
    </source>
</evidence>
<proteinExistence type="predicted"/>
<feature type="region of interest" description="Disordered" evidence="1">
    <location>
        <begin position="109"/>
        <end position="133"/>
    </location>
</feature>
<dbReference type="AlphaFoldDB" id="A0A5A7RK71"/>
<keyword evidence="3" id="KW-0378">Hydrolase</keyword>
<keyword evidence="2" id="KW-0472">Membrane</keyword>